<dbReference type="InterPro" id="IPR006580">
    <property type="entry name" value="Znf_TTF"/>
</dbReference>
<dbReference type="Proteomes" id="UP000478052">
    <property type="component" value="Unassembled WGS sequence"/>
</dbReference>
<name>A0A6G0ZAX4_APHCR</name>
<dbReference type="AlphaFoldDB" id="A0A6G0ZAX4"/>
<gene>
    <name evidence="2" type="ORF">FWK35_00011764</name>
</gene>
<comment type="caution">
    <text evidence="2">The sequence shown here is derived from an EMBL/GenBank/DDBJ whole genome shotgun (WGS) entry which is preliminary data.</text>
</comment>
<dbReference type="SMART" id="SM00597">
    <property type="entry name" value="ZnF_TTF"/>
    <property type="match status" value="1"/>
</dbReference>
<accession>A0A6G0ZAX4</accession>
<feature type="domain" description="TTF-type" evidence="1">
    <location>
        <begin position="67"/>
        <end position="154"/>
    </location>
</feature>
<dbReference type="Pfam" id="PF14291">
    <property type="entry name" value="DUF4371"/>
    <property type="match status" value="1"/>
</dbReference>
<evidence type="ECO:0000313" key="2">
    <source>
        <dbReference type="EMBL" id="KAF0767777.1"/>
    </source>
</evidence>
<protein>
    <submittedName>
        <fullName evidence="2">Zinc finger MYM-type protein 1-like</fullName>
    </submittedName>
</protein>
<organism evidence="2 3">
    <name type="scientific">Aphis craccivora</name>
    <name type="common">Cowpea aphid</name>
    <dbReference type="NCBI Taxonomy" id="307492"/>
    <lineage>
        <taxon>Eukaryota</taxon>
        <taxon>Metazoa</taxon>
        <taxon>Ecdysozoa</taxon>
        <taxon>Arthropoda</taxon>
        <taxon>Hexapoda</taxon>
        <taxon>Insecta</taxon>
        <taxon>Pterygota</taxon>
        <taxon>Neoptera</taxon>
        <taxon>Paraneoptera</taxon>
        <taxon>Hemiptera</taxon>
        <taxon>Sternorrhyncha</taxon>
        <taxon>Aphidomorpha</taxon>
        <taxon>Aphidoidea</taxon>
        <taxon>Aphididae</taxon>
        <taxon>Aphidini</taxon>
        <taxon>Aphis</taxon>
        <taxon>Aphis</taxon>
    </lineage>
</organism>
<evidence type="ECO:0000313" key="3">
    <source>
        <dbReference type="Proteomes" id="UP000478052"/>
    </source>
</evidence>
<proteinExistence type="predicted"/>
<dbReference type="InterPro" id="IPR025398">
    <property type="entry name" value="DUF4371"/>
</dbReference>
<keyword evidence="3" id="KW-1185">Reference proteome</keyword>
<dbReference type="OrthoDB" id="6621924at2759"/>
<evidence type="ECO:0000259" key="1">
    <source>
        <dbReference type="SMART" id="SM00597"/>
    </source>
</evidence>
<dbReference type="PANTHER" id="PTHR45749:SF21">
    <property type="entry name" value="DUF4371 DOMAIN-CONTAINING PROTEIN"/>
    <property type="match status" value="1"/>
</dbReference>
<reference evidence="2 3" key="1">
    <citation type="submission" date="2019-08" db="EMBL/GenBank/DDBJ databases">
        <title>Whole genome of Aphis craccivora.</title>
        <authorList>
            <person name="Voronova N.V."/>
            <person name="Shulinski R.S."/>
            <person name="Bandarenka Y.V."/>
            <person name="Zhorov D.G."/>
            <person name="Warner D."/>
        </authorList>
    </citation>
    <scope>NUCLEOTIDE SEQUENCE [LARGE SCALE GENOMIC DNA]</scope>
    <source>
        <strain evidence="2">180601</strain>
        <tissue evidence="2">Whole Body</tissue>
    </source>
</reference>
<sequence length="301" mass="34939">MLSIKVVSVEYLLILSMIDEDNHNSDLHPDDPKNIVPLNQIEFKQRVIRGSHQPDLEFYPRSSFSGTQRSFQKSWFKLFSWLEYSPKFDLAFCFPCRMFNNSNGINVGQTDKAYTTTGYKNWKAATIKFKAHQMSKVHLNCITSLSNFLHSKPIDVLLDEERELTRSQREEQRLTNRKVIQRLIDVTLFLGIGGKPFRGHSEKKDDVYKGLFLGIVDLLKKYDPILKKHFETGPKNSIYCSNYIQNDLIASISTVIKRQLKVSLINEKVSIMADETSDVGHHEQLSVVIRYFDKFKNRPIE</sequence>
<feature type="non-terminal residue" evidence="2">
    <location>
        <position position="301"/>
    </location>
</feature>
<dbReference type="EMBL" id="VUJU01000894">
    <property type="protein sequence ID" value="KAF0767777.1"/>
    <property type="molecule type" value="Genomic_DNA"/>
</dbReference>
<dbReference type="PANTHER" id="PTHR45749">
    <property type="match status" value="1"/>
</dbReference>